<dbReference type="EMBL" id="SDPN01000051">
    <property type="protein sequence ID" value="RXZ67351.1"/>
    <property type="molecule type" value="Genomic_DNA"/>
</dbReference>
<evidence type="ECO:0000259" key="2">
    <source>
        <dbReference type="Pfam" id="PF11258"/>
    </source>
</evidence>
<feature type="domain" description="DUF3048" evidence="2">
    <location>
        <begin position="108"/>
        <end position="227"/>
    </location>
</feature>
<dbReference type="SUPFAM" id="SSF159774">
    <property type="entry name" value="YerB-like"/>
    <property type="match status" value="1"/>
</dbReference>
<evidence type="ECO:0000313" key="5">
    <source>
        <dbReference type="Proteomes" id="UP000293865"/>
    </source>
</evidence>
<evidence type="ECO:0000313" key="4">
    <source>
        <dbReference type="EMBL" id="RXZ67351.1"/>
    </source>
</evidence>
<dbReference type="Pfam" id="PF17479">
    <property type="entry name" value="DUF3048_C"/>
    <property type="match status" value="1"/>
</dbReference>
<dbReference type="InterPro" id="IPR021416">
    <property type="entry name" value="DUF3048_N"/>
</dbReference>
<dbReference type="OrthoDB" id="9779102at2"/>
<dbReference type="Gene3D" id="3.50.90.10">
    <property type="entry name" value="YerB-like"/>
    <property type="match status" value="1"/>
</dbReference>
<dbReference type="InterPro" id="IPR023158">
    <property type="entry name" value="YerB-like_sf"/>
</dbReference>
<organism evidence="4 5">
    <name type="scientific">Agromyces albus</name>
    <dbReference type="NCBI Taxonomy" id="205332"/>
    <lineage>
        <taxon>Bacteria</taxon>
        <taxon>Bacillati</taxon>
        <taxon>Actinomycetota</taxon>
        <taxon>Actinomycetes</taxon>
        <taxon>Micrococcales</taxon>
        <taxon>Microbacteriaceae</taxon>
        <taxon>Agromyces</taxon>
    </lineage>
</organism>
<proteinExistence type="predicted"/>
<comment type="caution">
    <text evidence="4">The sequence shown here is derived from an EMBL/GenBank/DDBJ whole genome shotgun (WGS) entry which is preliminary data.</text>
</comment>
<feature type="compositionally biased region" description="Low complexity" evidence="1">
    <location>
        <begin position="13"/>
        <end position="31"/>
    </location>
</feature>
<dbReference type="Proteomes" id="UP000293865">
    <property type="component" value="Unassembled WGS sequence"/>
</dbReference>
<dbReference type="InterPro" id="IPR035328">
    <property type="entry name" value="DUF3048_C"/>
</dbReference>
<name>A0A4Q2KV75_9MICO</name>
<gene>
    <name evidence="4" type="ORF">ESP51_18095</name>
</gene>
<sequence>MNALPAVRRRVRASPAPREGRAAAARSAAAPDDYHDAMRGPAGEPSRRRLATLGALAASVLLLSGCQGSPLELVPVPSEPGRPVTTTPPISVSFAPLRGTMIEAPLGHPALGVKIDNHEAARPQIALNRSDIVFEELVEGGITRYLAVWHSDVPEEVGPVRSIRPMDPDIAAPFGGIIAYSGGQEHFVGMMMATELVNLVFDYDDSGLFHRADDRPGPHDVILAAQEAVARYSELAPPPVQFAYGSADPLAAPALAATPTSSFDLAFSDARFPGWEWDAAASAWLRWQEGEPDLEASGERVRATNVVTLRVGIDWSFGEVPRTVMVGSGEAWVSAGGRTAHGTWSKDAPGSPIVLTADDGSRLRLAPGNTWVELVPNEGSVTFHP</sequence>
<feature type="domain" description="DUF3048" evidence="3">
    <location>
        <begin position="264"/>
        <end position="372"/>
    </location>
</feature>
<dbReference type="AlphaFoldDB" id="A0A4Q2KV75"/>
<protein>
    <submittedName>
        <fullName evidence="4">DUF3048 domain-containing protein</fullName>
    </submittedName>
</protein>
<accession>A0A4Q2KV75</accession>
<evidence type="ECO:0000259" key="3">
    <source>
        <dbReference type="Pfam" id="PF17479"/>
    </source>
</evidence>
<dbReference type="Pfam" id="PF11258">
    <property type="entry name" value="DUF3048"/>
    <property type="match status" value="1"/>
</dbReference>
<keyword evidence="5" id="KW-1185">Reference proteome</keyword>
<reference evidence="4 5" key="1">
    <citation type="submission" date="2019-01" db="EMBL/GenBank/DDBJ databases">
        <title>Agromyces.</title>
        <authorList>
            <person name="Li J."/>
        </authorList>
    </citation>
    <scope>NUCLEOTIDE SEQUENCE [LARGE SCALE GENOMIC DNA]</scope>
    <source>
        <strain evidence="4 5">DSM 15934</strain>
    </source>
</reference>
<feature type="region of interest" description="Disordered" evidence="1">
    <location>
        <begin position="1"/>
        <end position="45"/>
    </location>
</feature>
<evidence type="ECO:0000256" key="1">
    <source>
        <dbReference type="SAM" id="MobiDB-lite"/>
    </source>
</evidence>